<reference evidence="1 2" key="1">
    <citation type="journal article" date="2019" name="Environ. Microbiol.">
        <title>Genomics insights into ecotype formation of ammonia-oxidizing archaea in the deep ocean.</title>
        <authorList>
            <person name="Wang Y."/>
            <person name="Huang J.M."/>
            <person name="Cui G.J."/>
            <person name="Nunoura T."/>
            <person name="Takaki Y."/>
            <person name="Li W.L."/>
            <person name="Li J."/>
            <person name="Gao Z.M."/>
            <person name="Takai K."/>
            <person name="Zhang A.Q."/>
            <person name="Stepanauskas R."/>
        </authorList>
    </citation>
    <scope>NUCLEOTIDE SEQUENCE [LARGE SCALE GENOMIC DNA]</scope>
    <source>
        <strain evidence="1 2">F20</strain>
    </source>
</reference>
<protein>
    <submittedName>
        <fullName evidence="1">Uncharacterized protein</fullName>
    </submittedName>
</protein>
<evidence type="ECO:0000313" key="2">
    <source>
        <dbReference type="Proteomes" id="UP000526196"/>
    </source>
</evidence>
<accession>A0A7K4NNS9</accession>
<proteinExistence type="predicted"/>
<dbReference type="AlphaFoldDB" id="A0A7K4NNS9"/>
<gene>
    <name evidence="1" type="ORF">HX833_01140</name>
</gene>
<dbReference type="Proteomes" id="UP000526196">
    <property type="component" value="Unassembled WGS sequence"/>
</dbReference>
<evidence type="ECO:0000313" key="1">
    <source>
        <dbReference type="EMBL" id="NWK04692.1"/>
    </source>
</evidence>
<comment type="caution">
    <text evidence="1">The sequence shown here is derived from an EMBL/GenBank/DDBJ whole genome shotgun (WGS) entry which is preliminary data.</text>
</comment>
<organism evidence="1 2">
    <name type="scientific">Marine Group I thaumarchaeote</name>
    <dbReference type="NCBI Taxonomy" id="2511932"/>
    <lineage>
        <taxon>Archaea</taxon>
        <taxon>Nitrososphaerota</taxon>
        <taxon>Marine Group I</taxon>
    </lineage>
</organism>
<sequence>MKLGKNVSFVAVRIIDLLDALNIKLESVVATTPSQKYNMNMTKIDWHDKNRLA</sequence>
<name>A0A7K4NNS9_9ARCH</name>
<dbReference type="EMBL" id="JACASX010000001">
    <property type="protein sequence ID" value="NWK04692.1"/>
    <property type="molecule type" value="Genomic_DNA"/>
</dbReference>